<dbReference type="PROSITE" id="PS50262">
    <property type="entry name" value="G_PROTEIN_RECEP_F1_2"/>
    <property type="match status" value="1"/>
</dbReference>
<feature type="transmembrane region" description="Helical" evidence="5">
    <location>
        <begin position="73"/>
        <end position="93"/>
    </location>
</feature>
<dbReference type="Proteomes" id="UP000826195">
    <property type="component" value="Unassembled WGS sequence"/>
</dbReference>
<sequence>MVYKNVFNDYIQAELGEEYNEEAAVPSFSHQHVFTFSAELDSTVQKIVDLSIVIAAVSMNTVIFVSTFMRKSLYTSVGCYILSLILSNFVNILDLLRNIVVYWCNLKFKTDHDYINQVTFRSTVCTVTLLTVDRYIAFCCKETVWHKILLKASTAAKGVVIIWSFCSITTIMELHLYDHYVKHTGIILSVFTTTMYLITTTSIITLLIVIIIVQLKENKPIPKSMWRTEQSDSLRLLENSLWQWEIMISFSSMMDNIMYASN</sequence>
<name>A0AAV7J5M8_COTGL</name>
<feature type="transmembrane region" description="Helical" evidence="5">
    <location>
        <begin position="47"/>
        <end position="67"/>
    </location>
</feature>
<keyword evidence="2 5" id="KW-0812">Transmembrane</keyword>
<feature type="domain" description="G-protein coupled receptors family 1 profile" evidence="6">
    <location>
        <begin position="59"/>
        <end position="262"/>
    </location>
</feature>
<dbReference type="GO" id="GO:0016020">
    <property type="term" value="C:membrane"/>
    <property type="evidence" value="ECO:0007669"/>
    <property type="project" value="UniProtKB-SubCell"/>
</dbReference>
<reference evidence="7 8" key="1">
    <citation type="journal article" date="2021" name="J. Hered.">
        <title>A chromosome-level genome assembly of the parasitoid wasp, Cotesia glomerata (Hymenoptera: Braconidae).</title>
        <authorList>
            <person name="Pinto B.J."/>
            <person name="Weis J.J."/>
            <person name="Gamble T."/>
            <person name="Ode P.J."/>
            <person name="Paul R."/>
            <person name="Zaspel J.M."/>
        </authorList>
    </citation>
    <scope>NUCLEOTIDE SEQUENCE [LARGE SCALE GENOMIC DNA]</scope>
    <source>
        <strain evidence="7">CgM1</strain>
    </source>
</reference>
<evidence type="ECO:0000256" key="4">
    <source>
        <dbReference type="ARBA" id="ARBA00023136"/>
    </source>
</evidence>
<dbReference type="InterPro" id="IPR017452">
    <property type="entry name" value="GPCR_Rhodpsn_7TM"/>
</dbReference>
<dbReference type="SUPFAM" id="SSF81321">
    <property type="entry name" value="Family A G protein-coupled receptor-like"/>
    <property type="match status" value="1"/>
</dbReference>
<evidence type="ECO:0000313" key="7">
    <source>
        <dbReference type="EMBL" id="KAH0568280.1"/>
    </source>
</evidence>
<evidence type="ECO:0000313" key="8">
    <source>
        <dbReference type="Proteomes" id="UP000826195"/>
    </source>
</evidence>
<proteinExistence type="predicted"/>
<feature type="transmembrane region" description="Helical" evidence="5">
    <location>
        <begin position="186"/>
        <end position="213"/>
    </location>
</feature>
<gene>
    <name evidence="7" type="ORF">KQX54_019993</name>
</gene>
<evidence type="ECO:0000256" key="3">
    <source>
        <dbReference type="ARBA" id="ARBA00022989"/>
    </source>
</evidence>
<evidence type="ECO:0000256" key="1">
    <source>
        <dbReference type="ARBA" id="ARBA00004370"/>
    </source>
</evidence>
<evidence type="ECO:0000256" key="5">
    <source>
        <dbReference type="SAM" id="Phobius"/>
    </source>
</evidence>
<evidence type="ECO:0000259" key="6">
    <source>
        <dbReference type="PROSITE" id="PS50262"/>
    </source>
</evidence>
<organism evidence="7 8">
    <name type="scientific">Cotesia glomerata</name>
    <name type="common">Lepidopteran parasitic wasp</name>
    <name type="synonym">Apanteles glomeratus</name>
    <dbReference type="NCBI Taxonomy" id="32391"/>
    <lineage>
        <taxon>Eukaryota</taxon>
        <taxon>Metazoa</taxon>
        <taxon>Ecdysozoa</taxon>
        <taxon>Arthropoda</taxon>
        <taxon>Hexapoda</taxon>
        <taxon>Insecta</taxon>
        <taxon>Pterygota</taxon>
        <taxon>Neoptera</taxon>
        <taxon>Endopterygota</taxon>
        <taxon>Hymenoptera</taxon>
        <taxon>Apocrita</taxon>
        <taxon>Ichneumonoidea</taxon>
        <taxon>Braconidae</taxon>
        <taxon>Microgastrinae</taxon>
        <taxon>Cotesia</taxon>
    </lineage>
</organism>
<comment type="caution">
    <text evidence="7">The sequence shown here is derived from an EMBL/GenBank/DDBJ whole genome shotgun (WGS) entry which is preliminary data.</text>
</comment>
<protein>
    <recommendedName>
        <fullName evidence="6">G-protein coupled receptors family 1 profile domain-containing protein</fullName>
    </recommendedName>
</protein>
<feature type="transmembrane region" description="Helical" evidence="5">
    <location>
        <begin position="155"/>
        <end position="174"/>
    </location>
</feature>
<keyword evidence="8" id="KW-1185">Reference proteome</keyword>
<dbReference type="CDD" id="cd00637">
    <property type="entry name" value="7tm_classA_rhodopsin-like"/>
    <property type="match status" value="1"/>
</dbReference>
<comment type="subcellular location">
    <subcellularLocation>
        <location evidence="1">Membrane</location>
    </subcellularLocation>
</comment>
<dbReference type="EMBL" id="JAHXZJ010000001">
    <property type="protein sequence ID" value="KAH0568280.1"/>
    <property type="molecule type" value="Genomic_DNA"/>
</dbReference>
<evidence type="ECO:0000256" key="2">
    <source>
        <dbReference type="ARBA" id="ARBA00022692"/>
    </source>
</evidence>
<dbReference type="Gene3D" id="1.20.1070.10">
    <property type="entry name" value="Rhodopsin 7-helix transmembrane proteins"/>
    <property type="match status" value="1"/>
</dbReference>
<dbReference type="AlphaFoldDB" id="A0AAV7J5M8"/>
<keyword evidence="4 5" id="KW-0472">Membrane</keyword>
<keyword evidence="3 5" id="KW-1133">Transmembrane helix</keyword>
<accession>A0AAV7J5M8</accession>